<evidence type="ECO:0000313" key="9">
    <source>
        <dbReference type="EMBL" id="MBL0888372.1"/>
    </source>
</evidence>
<dbReference type="GO" id="GO:0051997">
    <property type="term" value="F:2-oxo-4-hydroxy-4-carboxy-5-ureidoimidazoline decarboxylase activity"/>
    <property type="evidence" value="ECO:0007669"/>
    <property type="project" value="UniProtKB-EC"/>
</dbReference>
<dbReference type="PANTHER" id="PTHR43466:SF1">
    <property type="entry name" value="2-OXO-4-HYDROXY-4-CARBOXY-5-UREIDOIMIDAZOLINE DECARBOXYLASE-RELATED"/>
    <property type="match status" value="1"/>
</dbReference>
<dbReference type="Gene3D" id="1.10.3330.10">
    <property type="entry name" value="Oxo-4-hydroxy-4-carboxy-5-ureidoimidazoline decarboxylase"/>
    <property type="match status" value="1"/>
</dbReference>
<evidence type="ECO:0000313" key="10">
    <source>
        <dbReference type="Proteomes" id="UP000675409"/>
    </source>
</evidence>
<dbReference type="RefSeq" id="WP_201850377.1">
    <property type="nucleotide sequence ID" value="NZ_JABBYC010000053.1"/>
</dbReference>
<evidence type="ECO:0000259" key="8">
    <source>
        <dbReference type="Pfam" id="PF09349"/>
    </source>
</evidence>
<dbReference type="InterPro" id="IPR036778">
    <property type="entry name" value="OHCU_decarboxylase_sf"/>
</dbReference>
<dbReference type="SUPFAM" id="SSF158694">
    <property type="entry name" value="UraD-Like"/>
    <property type="match status" value="1"/>
</dbReference>
<keyword evidence="4" id="KW-0659">Purine metabolism</keyword>
<feature type="region of interest" description="Disordered" evidence="7">
    <location>
        <begin position="72"/>
        <end position="96"/>
    </location>
</feature>
<proteinExistence type="predicted"/>
<feature type="domain" description="Oxo-4-hydroxy-4-carboxy-5-ureidoimidazoline decarboxylase" evidence="8">
    <location>
        <begin position="7"/>
        <end position="160"/>
    </location>
</feature>
<gene>
    <name evidence="9" type="primary">uraD</name>
    <name evidence="9" type="ORF">HGK34_19135</name>
</gene>
<dbReference type="NCBIfam" id="TIGR03180">
    <property type="entry name" value="UraD_2"/>
    <property type="match status" value="1"/>
</dbReference>
<dbReference type="NCBIfam" id="NF010372">
    <property type="entry name" value="PRK13798.1"/>
    <property type="match status" value="1"/>
</dbReference>
<reference evidence="9 10" key="1">
    <citation type="journal article" date="2021" name="Arch. Microbiol.">
        <title>Myceligenerans indicum sp. nov., an actinobacterium isolated from mangrove sediment of Sundarbans, India.</title>
        <authorList>
            <person name="Asha K."/>
            <person name="Bhadury P."/>
        </authorList>
    </citation>
    <scope>NUCLEOTIDE SEQUENCE [LARGE SCALE GENOMIC DNA]</scope>
    <source>
        <strain evidence="9 10">I2</strain>
    </source>
</reference>
<comment type="catalytic activity">
    <reaction evidence="1">
        <text>5-hydroxy-2-oxo-4-ureido-2,5-dihydro-1H-imidazole-5-carboxylate + H(+) = (S)-allantoin + CO2</text>
        <dbReference type="Rhea" id="RHEA:26301"/>
        <dbReference type="ChEBI" id="CHEBI:15378"/>
        <dbReference type="ChEBI" id="CHEBI:15678"/>
        <dbReference type="ChEBI" id="CHEBI:16526"/>
        <dbReference type="ChEBI" id="CHEBI:58639"/>
        <dbReference type="EC" id="4.1.1.97"/>
    </reaction>
</comment>
<dbReference type="Proteomes" id="UP000675409">
    <property type="component" value="Unassembled WGS sequence"/>
</dbReference>
<dbReference type="PANTHER" id="PTHR43466">
    <property type="entry name" value="2-OXO-4-HYDROXY-4-CARBOXY-5-UREIDOIMIDAZOLINE DECARBOXYLASE-RELATED"/>
    <property type="match status" value="1"/>
</dbReference>
<evidence type="ECO:0000256" key="5">
    <source>
        <dbReference type="ARBA" id="ARBA00022793"/>
    </source>
</evidence>
<keyword evidence="6 9" id="KW-0456">Lyase</keyword>
<comment type="pathway">
    <text evidence="2">Purine metabolism; urate degradation; (S)-allantoin from urate: step 3/3.</text>
</comment>
<dbReference type="Pfam" id="PF09349">
    <property type="entry name" value="OHCU_decarbox"/>
    <property type="match status" value="1"/>
</dbReference>
<evidence type="ECO:0000256" key="7">
    <source>
        <dbReference type="SAM" id="MobiDB-lite"/>
    </source>
</evidence>
<sequence>MDLATFNALPTADASDAVRSCAQVPAWVDDVVSGRPYPSREDLLRCAARSAATWGEGDLEAALAQHPRIGERAEGTGRAATMSRREQGAASSADEATAAAIADGNVRYEERFGRIFLVRAAGRTGPEILENLTLRLRNDAATETLVATGELRQIALLRLEGLVDEETPA</sequence>
<dbReference type="InterPro" id="IPR018020">
    <property type="entry name" value="OHCU_decarboxylase"/>
</dbReference>
<protein>
    <recommendedName>
        <fullName evidence="3">2-oxo-4-hydroxy-4-carboxy-5-ureidoimidazoline decarboxylase</fullName>
        <ecNumber evidence="3">4.1.1.97</ecNumber>
    </recommendedName>
</protein>
<evidence type="ECO:0000256" key="4">
    <source>
        <dbReference type="ARBA" id="ARBA00022631"/>
    </source>
</evidence>
<evidence type="ECO:0000256" key="1">
    <source>
        <dbReference type="ARBA" id="ARBA00001163"/>
    </source>
</evidence>
<dbReference type="EMBL" id="JABBYC010000053">
    <property type="protein sequence ID" value="MBL0888372.1"/>
    <property type="molecule type" value="Genomic_DNA"/>
</dbReference>
<evidence type="ECO:0000256" key="6">
    <source>
        <dbReference type="ARBA" id="ARBA00023239"/>
    </source>
</evidence>
<organism evidence="9 10">
    <name type="scientific">Myceligenerans indicum</name>
    <dbReference type="NCBI Taxonomy" id="2593663"/>
    <lineage>
        <taxon>Bacteria</taxon>
        <taxon>Bacillati</taxon>
        <taxon>Actinomycetota</taxon>
        <taxon>Actinomycetes</taxon>
        <taxon>Micrococcales</taxon>
        <taxon>Promicromonosporaceae</taxon>
        <taxon>Myceligenerans</taxon>
    </lineage>
</organism>
<dbReference type="InterPro" id="IPR017595">
    <property type="entry name" value="OHCU_decarboxylase-2"/>
</dbReference>
<dbReference type="EC" id="4.1.1.97" evidence="3"/>
<name>A0ABS1LQ42_9MICO</name>
<evidence type="ECO:0000256" key="2">
    <source>
        <dbReference type="ARBA" id="ARBA00004754"/>
    </source>
</evidence>
<accession>A0ABS1LQ42</accession>
<evidence type="ECO:0000256" key="3">
    <source>
        <dbReference type="ARBA" id="ARBA00012257"/>
    </source>
</evidence>
<comment type="caution">
    <text evidence="9">The sequence shown here is derived from an EMBL/GenBank/DDBJ whole genome shotgun (WGS) entry which is preliminary data.</text>
</comment>
<keyword evidence="10" id="KW-1185">Reference proteome</keyword>
<keyword evidence="5" id="KW-0210">Decarboxylase</keyword>